<comment type="caution">
    <text evidence="1">The sequence shown here is derived from an EMBL/GenBank/DDBJ whole genome shotgun (WGS) entry which is preliminary data.</text>
</comment>
<proteinExistence type="predicted"/>
<dbReference type="AlphaFoldDB" id="X1M8G0"/>
<accession>X1M8G0</accession>
<organism evidence="1">
    <name type="scientific">marine sediment metagenome</name>
    <dbReference type="NCBI Taxonomy" id="412755"/>
    <lineage>
        <taxon>unclassified sequences</taxon>
        <taxon>metagenomes</taxon>
        <taxon>ecological metagenomes</taxon>
    </lineage>
</organism>
<protein>
    <submittedName>
        <fullName evidence="1">Uncharacterized protein</fullName>
    </submittedName>
</protein>
<sequence length="66" mass="7671">MFYTKNGNGRCLMRTKNPIDLANKLDQICIILRSDLWADIWLHLDGTGNDIINNDFVNDEKYIDLV</sequence>
<gene>
    <name evidence="1" type="ORF">S06H3_12904</name>
</gene>
<reference evidence="1" key="1">
    <citation type="journal article" date="2014" name="Front. Microbiol.">
        <title>High frequency of phylogenetically diverse reductive dehalogenase-homologous genes in deep subseafloor sedimentary metagenomes.</title>
        <authorList>
            <person name="Kawai M."/>
            <person name="Futagami T."/>
            <person name="Toyoda A."/>
            <person name="Takaki Y."/>
            <person name="Nishi S."/>
            <person name="Hori S."/>
            <person name="Arai W."/>
            <person name="Tsubouchi T."/>
            <person name="Morono Y."/>
            <person name="Uchiyama I."/>
            <person name="Ito T."/>
            <person name="Fujiyama A."/>
            <person name="Inagaki F."/>
            <person name="Takami H."/>
        </authorList>
    </citation>
    <scope>NUCLEOTIDE SEQUENCE</scope>
    <source>
        <strain evidence="1">Expedition CK06-06</strain>
    </source>
</reference>
<name>X1M8G0_9ZZZZ</name>
<dbReference type="EMBL" id="BARV01006302">
    <property type="protein sequence ID" value="GAI10960.1"/>
    <property type="molecule type" value="Genomic_DNA"/>
</dbReference>
<evidence type="ECO:0000313" key="1">
    <source>
        <dbReference type="EMBL" id="GAI10960.1"/>
    </source>
</evidence>